<reference evidence="1 2" key="1">
    <citation type="journal article" date="2011" name="Front. Microbiol.">
        <title>Genomic signatures of strain selection and enhancement in Bacillus atrophaeus var. globigii, a historical biowarfare simulant.</title>
        <authorList>
            <person name="Gibbons H.S."/>
            <person name="Broomall S.M."/>
            <person name="McNew L.A."/>
            <person name="Daligault H."/>
            <person name="Chapman C."/>
            <person name="Bruce D."/>
            <person name="Karavis M."/>
            <person name="Krepps M."/>
            <person name="McGregor P.A."/>
            <person name="Hong C."/>
            <person name="Park K.H."/>
            <person name="Akmal A."/>
            <person name="Feldman A."/>
            <person name="Lin J.S."/>
            <person name="Chang W.E."/>
            <person name="Higgs B.W."/>
            <person name="Demirev P."/>
            <person name="Lindquist J."/>
            <person name="Liem A."/>
            <person name="Fochler E."/>
            <person name="Read T.D."/>
            <person name="Tapia R."/>
            <person name="Johnson S."/>
            <person name="Bishop-Lilly K.A."/>
            <person name="Detter C."/>
            <person name="Han C."/>
            <person name="Sozhamannan S."/>
            <person name="Rosenzweig C.N."/>
            <person name="Skowronski E.W."/>
        </authorList>
    </citation>
    <scope>NUCLEOTIDE SEQUENCE [LARGE SCALE GENOMIC DNA]</scope>
    <source>
        <strain evidence="1 2">TPS4-2</strain>
    </source>
</reference>
<comment type="caution">
    <text evidence="1">The sequence shown here is derived from an EMBL/GenBank/DDBJ whole genome shotgun (WGS) entry which is preliminary data.</text>
</comment>
<evidence type="ECO:0000313" key="1">
    <source>
        <dbReference type="EMBL" id="RUO68008.1"/>
    </source>
</evidence>
<dbReference type="EMBL" id="PIQA01000001">
    <property type="protein sequence ID" value="RUO68008.1"/>
    <property type="molecule type" value="Genomic_DNA"/>
</dbReference>
<gene>
    <name evidence="1" type="ORF">CWI73_03890</name>
</gene>
<evidence type="ECO:0000313" key="2">
    <source>
        <dbReference type="Proteomes" id="UP000288361"/>
    </source>
</evidence>
<protein>
    <submittedName>
        <fullName evidence="1">Uncharacterized protein</fullName>
    </submittedName>
</protein>
<sequence length="121" mass="13833">MNTATFDFNFLCRSDIDRDNCEMVFDCFQDKGLQKAQIEETGYCKWKASFENGLEVRFNDASFAAAAELASKKSKYGLSSITDDDILNLLSDGFLVVKSKRFGWKEIVESFSTRVLRELRV</sequence>
<name>A0A432YXF7_9GAMM</name>
<dbReference type="RefSeq" id="WP_126751633.1">
    <property type="nucleotide sequence ID" value="NZ_JBHUMT010000016.1"/>
</dbReference>
<dbReference type="Proteomes" id="UP000288361">
    <property type="component" value="Unassembled WGS sequence"/>
</dbReference>
<accession>A0A432YXF7</accession>
<dbReference type="AlphaFoldDB" id="A0A432YXF7"/>
<proteinExistence type="predicted"/>
<organism evidence="1 2">
    <name type="scientific">Idiomarina piscisalsi</name>
    <dbReference type="NCBI Taxonomy" id="1096243"/>
    <lineage>
        <taxon>Bacteria</taxon>
        <taxon>Pseudomonadati</taxon>
        <taxon>Pseudomonadota</taxon>
        <taxon>Gammaproteobacteria</taxon>
        <taxon>Alteromonadales</taxon>
        <taxon>Idiomarinaceae</taxon>
        <taxon>Idiomarina</taxon>
    </lineage>
</organism>